<evidence type="ECO:0008006" key="4">
    <source>
        <dbReference type="Google" id="ProtNLM"/>
    </source>
</evidence>
<sequence length="562" mass="63867">MSATNYTLFIPNELVAEIMWHYAHTDKLQDLVKPHSVGAMARISSVCQRWRNIAIGSHSRFLWSQIHLAWPKSVVTRHLQRCGKDTRLSIAITTPALYNGNFTRFREQVDPSRIERLSVLQVYGFGRVDDLSPWISGIMEGRHKMSYLWQLHLTSTVTSPKMPYSLTHFPKISDLRCPNILFHTTLPDPCLLTNLEISYSDDTPLTILNFLTHCPTLRSAFFNRKSDPVRLADPFTITDSPITLPHLNFFQFGPCHTSFADAILRSIVCPTSSDIKITIFRDIPCVLASFPETLETTLSSTHTLTVTAERIETSSTDEYQIDSSNYPFRIAFSSPESPAYFIQFNEFEDSASELGPDMLRDLALRQNAFSELKKATLLVRHLPDAKTLTQMLTSWKHVEDIAIRSTAVNSFIAALGSRESESGAPLCPSLRKLDIRGSAFDPYQLKDTLSERKAAECPVHNFSFTMDSFLKGIPPQGLSVDEAINKLNELVDKCTHEDGNWTSETDPDEGVPEEDYDDYEEDDPDEMYEAMMEEEYDSEYDDGGYQDDHLYDDYDDDYDDGD</sequence>
<feature type="compositionally biased region" description="Acidic residues" evidence="1">
    <location>
        <begin position="505"/>
        <end position="545"/>
    </location>
</feature>
<organism evidence="2 3">
    <name type="scientific">Sistotremastrum suecicum HHB10207 ss-3</name>
    <dbReference type="NCBI Taxonomy" id="1314776"/>
    <lineage>
        <taxon>Eukaryota</taxon>
        <taxon>Fungi</taxon>
        <taxon>Dikarya</taxon>
        <taxon>Basidiomycota</taxon>
        <taxon>Agaricomycotina</taxon>
        <taxon>Agaricomycetes</taxon>
        <taxon>Sistotremastrales</taxon>
        <taxon>Sistotremastraceae</taxon>
        <taxon>Sistotremastrum</taxon>
    </lineage>
</organism>
<feature type="region of interest" description="Disordered" evidence="1">
    <location>
        <begin position="497"/>
        <end position="562"/>
    </location>
</feature>
<proteinExistence type="predicted"/>
<evidence type="ECO:0000256" key="1">
    <source>
        <dbReference type="SAM" id="MobiDB-lite"/>
    </source>
</evidence>
<dbReference type="Proteomes" id="UP000076798">
    <property type="component" value="Unassembled WGS sequence"/>
</dbReference>
<evidence type="ECO:0000313" key="2">
    <source>
        <dbReference type="EMBL" id="KZT34284.1"/>
    </source>
</evidence>
<feature type="compositionally biased region" description="Acidic residues" evidence="1">
    <location>
        <begin position="553"/>
        <end position="562"/>
    </location>
</feature>
<dbReference type="AlphaFoldDB" id="A0A165ZGD3"/>
<accession>A0A165ZGD3</accession>
<reference evidence="2 3" key="1">
    <citation type="journal article" date="2016" name="Mol. Biol. Evol.">
        <title>Comparative Genomics of Early-Diverging Mushroom-Forming Fungi Provides Insights into the Origins of Lignocellulose Decay Capabilities.</title>
        <authorList>
            <person name="Nagy L.G."/>
            <person name="Riley R."/>
            <person name="Tritt A."/>
            <person name="Adam C."/>
            <person name="Daum C."/>
            <person name="Floudas D."/>
            <person name="Sun H."/>
            <person name="Yadav J.S."/>
            <person name="Pangilinan J."/>
            <person name="Larsson K.H."/>
            <person name="Matsuura K."/>
            <person name="Barry K."/>
            <person name="Labutti K."/>
            <person name="Kuo R."/>
            <person name="Ohm R.A."/>
            <person name="Bhattacharya S.S."/>
            <person name="Shirouzu T."/>
            <person name="Yoshinaga Y."/>
            <person name="Martin F.M."/>
            <person name="Grigoriev I.V."/>
            <person name="Hibbett D.S."/>
        </authorList>
    </citation>
    <scope>NUCLEOTIDE SEQUENCE [LARGE SCALE GENOMIC DNA]</scope>
    <source>
        <strain evidence="2 3">HHB10207 ss-3</strain>
    </source>
</reference>
<protein>
    <recommendedName>
        <fullName evidence="4">F-box domain-containing protein</fullName>
    </recommendedName>
</protein>
<evidence type="ECO:0000313" key="3">
    <source>
        <dbReference type="Proteomes" id="UP000076798"/>
    </source>
</evidence>
<gene>
    <name evidence="2" type="ORF">SISSUDRAFT_1131967</name>
</gene>
<keyword evidence="3" id="KW-1185">Reference proteome</keyword>
<name>A0A165ZGD3_9AGAM</name>
<dbReference type="OrthoDB" id="3365698at2759"/>
<dbReference type="EMBL" id="KV428190">
    <property type="protein sequence ID" value="KZT34284.1"/>
    <property type="molecule type" value="Genomic_DNA"/>
</dbReference>